<proteinExistence type="inferred from homology"/>
<evidence type="ECO:0000256" key="7">
    <source>
        <dbReference type="ARBA" id="ARBA00023014"/>
    </source>
</evidence>
<evidence type="ECO:0000313" key="11">
    <source>
        <dbReference type="Proteomes" id="UP001154312"/>
    </source>
</evidence>
<dbReference type="Pfam" id="PF02730">
    <property type="entry name" value="AFOR_N"/>
    <property type="match status" value="1"/>
</dbReference>
<evidence type="ECO:0000256" key="6">
    <source>
        <dbReference type="ARBA" id="ARBA00023004"/>
    </source>
</evidence>
<dbReference type="Gene3D" id="3.60.9.10">
    <property type="entry name" value="Aldehyde ferredoxin oxidoreductase, N-terminal domain"/>
    <property type="match status" value="1"/>
</dbReference>
<gene>
    <name evidence="10" type="ORF">L7E55_11990</name>
</gene>
<sequence>MGFCGWFGKTLRVNLSTGIITEENIGQKVLSDWIGGRGIGAWVVAGEVPACCDPLGEENKLVFATGPLTGAGVPGAGRFSASAKSPLTGTILDSNAGGRWGIRLKKNGYDMLIIEGTSAGPVYLKIEEGTASLHEAGDLWGADVRETNDKLKDKLGNETSIACIGPAGENLVKFASVMNDGHRALGRGGLGAVMGAKKLKAVAAKGSRKVEVANKEKFDFMIYEAGKWLKANPITSQGLPEFGTPVLVKLFNALGVFPTRNFQGSQYPDALNISGETIAELMTAGRKGCYGCPVQCARLLKTKTGTTLGPEYESIWALGPECGIGDLDTIVEANHLCNQLGLDTVSTGVTIGCTMELEEKGIFNTGLSFGDTTGMLRAIKQIAYREGDGDLLAEGSRRLAERCGAGQYAMQVKGLELTAYDPRGLQGMGLGFATSNRGGCHLRAYMAGPEALGVPKMVDRFSAGGKAGLTITQQNVSAAIDSLIACRFINLAVSEEYFARILSAVTGVDYQTQDLHRIGERIWNLERLFNLREGFDCSHDTLPPRLLEEPIQEGPSSGSVVELKPMLEEYYRFRGWNESGVPSPGKLRELGLEDFKC</sequence>
<dbReference type="AlphaFoldDB" id="A0A9X4JWE7"/>
<dbReference type="SUPFAM" id="SSF56228">
    <property type="entry name" value="Aldehyde ferredoxin oxidoreductase, N-terminal domain"/>
    <property type="match status" value="1"/>
</dbReference>
<dbReference type="EMBL" id="JAKOAV010000023">
    <property type="protein sequence ID" value="MDF9409072.1"/>
    <property type="molecule type" value="Genomic_DNA"/>
</dbReference>
<comment type="similarity">
    <text evidence="2">Belongs to the AOR/FOR family.</text>
</comment>
<dbReference type="GO" id="GO:0016625">
    <property type="term" value="F:oxidoreductase activity, acting on the aldehyde or oxo group of donors, iron-sulfur protein as acceptor"/>
    <property type="evidence" value="ECO:0007669"/>
    <property type="project" value="InterPro"/>
</dbReference>
<dbReference type="PANTHER" id="PTHR30038:SF0">
    <property type="entry name" value="TUNGSTEN-CONTAINING ALDEHYDE FERREDOXIN OXIDOREDUCTASE"/>
    <property type="match status" value="1"/>
</dbReference>
<dbReference type="SMART" id="SM00790">
    <property type="entry name" value="AFOR_N"/>
    <property type="match status" value="1"/>
</dbReference>
<dbReference type="InterPro" id="IPR036021">
    <property type="entry name" value="Tungsten_al_ferr_oxy-like_C"/>
</dbReference>
<evidence type="ECO:0000256" key="2">
    <source>
        <dbReference type="ARBA" id="ARBA00011032"/>
    </source>
</evidence>
<keyword evidence="5" id="KW-0560">Oxidoreductase</keyword>
<keyword evidence="4" id="KW-0479">Metal-binding</keyword>
<dbReference type="InterPro" id="IPR051919">
    <property type="entry name" value="W-dependent_AOR"/>
</dbReference>
<reference evidence="10" key="1">
    <citation type="submission" date="2022-02" db="EMBL/GenBank/DDBJ databases">
        <authorList>
            <person name="Leng L."/>
        </authorList>
    </citation>
    <scope>NUCLEOTIDE SEQUENCE</scope>
    <source>
        <strain evidence="10">JI</strain>
    </source>
</reference>
<comment type="caution">
    <text evidence="10">The sequence shown here is derived from an EMBL/GenBank/DDBJ whole genome shotgun (WGS) entry which is preliminary data.</text>
</comment>
<accession>A0A9X4JWE7</accession>
<comment type="cofactor">
    <cofactor evidence="8">
        <name>tungstopterin</name>
        <dbReference type="ChEBI" id="CHEBI:30402"/>
    </cofactor>
</comment>
<keyword evidence="11" id="KW-1185">Reference proteome</keyword>
<protein>
    <submittedName>
        <fullName evidence="10">Aldehyde ferredoxin oxidoreductase family protein</fullName>
    </submittedName>
</protein>
<dbReference type="InterPro" id="IPR013984">
    <property type="entry name" value="Ald_Fedxn_OxRdtase_dom2"/>
</dbReference>
<evidence type="ECO:0000256" key="3">
    <source>
        <dbReference type="ARBA" id="ARBA00022485"/>
    </source>
</evidence>
<dbReference type="InterPro" id="IPR013983">
    <property type="entry name" value="Ald_Fedxn_OxRdtase_N"/>
</dbReference>
<name>A0A9X4JWE7_9FIRM</name>
<dbReference type="GO" id="GO:0051539">
    <property type="term" value="F:4 iron, 4 sulfur cluster binding"/>
    <property type="evidence" value="ECO:0007669"/>
    <property type="project" value="UniProtKB-KW"/>
</dbReference>
<evidence type="ECO:0000256" key="8">
    <source>
        <dbReference type="ARBA" id="ARBA00049934"/>
    </source>
</evidence>
<evidence type="ECO:0000259" key="9">
    <source>
        <dbReference type="SMART" id="SM00790"/>
    </source>
</evidence>
<organism evidence="10 11">
    <name type="scientific">Pelotomaculum isophthalicicum JI</name>
    <dbReference type="NCBI Taxonomy" id="947010"/>
    <lineage>
        <taxon>Bacteria</taxon>
        <taxon>Bacillati</taxon>
        <taxon>Bacillota</taxon>
        <taxon>Clostridia</taxon>
        <taxon>Eubacteriales</taxon>
        <taxon>Desulfotomaculaceae</taxon>
        <taxon>Pelotomaculum</taxon>
    </lineage>
</organism>
<keyword evidence="7" id="KW-0411">Iron-sulfur</keyword>
<evidence type="ECO:0000256" key="1">
    <source>
        <dbReference type="ARBA" id="ARBA00001966"/>
    </source>
</evidence>
<evidence type="ECO:0000313" key="10">
    <source>
        <dbReference type="EMBL" id="MDF9409072.1"/>
    </source>
</evidence>
<evidence type="ECO:0000256" key="4">
    <source>
        <dbReference type="ARBA" id="ARBA00022723"/>
    </source>
</evidence>
<keyword evidence="3" id="KW-0004">4Fe-4S</keyword>
<dbReference type="GO" id="GO:0046872">
    <property type="term" value="F:metal ion binding"/>
    <property type="evidence" value="ECO:0007669"/>
    <property type="project" value="UniProtKB-KW"/>
</dbReference>
<dbReference type="Proteomes" id="UP001154312">
    <property type="component" value="Unassembled WGS sequence"/>
</dbReference>
<dbReference type="Gene3D" id="1.10.569.10">
    <property type="entry name" value="Aldehyde Ferredoxin Oxidoreductase Protein, subunit A, domain 2"/>
    <property type="match status" value="1"/>
</dbReference>
<dbReference type="PANTHER" id="PTHR30038">
    <property type="entry name" value="ALDEHYDE FERREDOXIN OXIDOREDUCTASE"/>
    <property type="match status" value="1"/>
</dbReference>
<dbReference type="InterPro" id="IPR036503">
    <property type="entry name" value="Ald_Fedxn_OxRdtase_N_sf"/>
</dbReference>
<dbReference type="RefSeq" id="WP_277444496.1">
    <property type="nucleotide sequence ID" value="NZ_JAKOAV010000023.1"/>
</dbReference>
<dbReference type="SUPFAM" id="SSF48310">
    <property type="entry name" value="Aldehyde ferredoxin oxidoreductase, C-terminal domains"/>
    <property type="match status" value="1"/>
</dbReference>
<evidence type="ECO:0000256" key="5">
    <source>
        <dbReference type="ARBA" id="ARBA00023002"/>
    </source>
</evidence>
<dbReference type="Pfam" id="PF01314">
    <property type="entry name" value="AFOR_C"/>
    <property type="match status" value="1"/>
</dbReference>
<feature type="domain" description="Aldehyde ferredoxin oxidoreductase N-terminal" evidence="9">
    <location>
        <begin position="6"/>
        <end position="208"/>
    </location>
</feature>
<comment type="cofactor">
    <cofactor evidence="1">
        <name>[4Fe-4S] cluster</name>
        <dbReference type="ChEBI" id="CHEBI:49883"/>
    </cofactor>
</comment>
<dbReference type="InterPro" id="IPR001203">
    <property type="entry name" value="OxRdtase_Ald_Fedxn_C"/>
</dbReference>
<dbReference type="Gene3D" id="1.10.599.10">
    <property type="entry name" value="Aldehyde Ferredoxin Oxidoreductase Protein, subunit A, domain 3"/>
    <property type="match status" value="1"/>
</dbReference>
<dbReference type="InterPro" id="IPR013985">
    <property type="entry name" value="Ald_Fedxn_OxRdtase_dom3"/>
</dbReference>
<dbReference type="GO" id="GO:0009055">
    <property type="term" value="F:electron transfer activity"/>
    <property type="evidence" value="ECO:0007669"/>
    <property type="project" value="InterPro"/>
</dbReference>
<keyword evidence="6" id="KW-0408">Iron</keyword>